<dbReference type="AlphaFoldDB" id="A0A3N6ZC93"/>
<dbReference type="Gene3D" id="1.10.150.20">
    <property type="entry name" value="5' to 3' exonuclease, C-terminal subdomain"/>
    <property type="match status" value="1"/>
</dbReference>
<dbReference type="RefSeq" id="WP_124236762.1">
    <property type="nucleotide sequence ID" value="NZ_JBHUFI010000019.1"/>
</dbReference>
<dbReference type="SUPFAM" id="SSF47789">
    <property type="entry name" value="C-terminal domain of RNA polymerase alpha subunit"/>
    <property type="match status" value="1"/>
</dbReference>
<comment type="caution">
    <text evidence="1">The sequence shown here is derived from an EMBL/GenBank/DDBJ whole genome shotgun (WGS) entry which is preliminary data.</text>
</comment>
<keyword evidence="2" id="KW-1185">Reference proteome</keyword>
<name>A0A3N6ZC93_9ACTN</name>
<organism evidence="1 2">
    <name type="scientific">Aeromicrobium camelliae</name>
    <dbReference type="NCBI Taxonomy" id="1538144"/>
    <lineage>
        <taxon>Bacteria</taxon>
        <taxon>Bacillati</taxon>
        <taxon>Actinomycetota</taxon>
        <taxon>Actinomycetes</taxon>
        <taxon>Propionibacteriales</taxon>
        <taxon>Nocardioidaceae</taxon>
        <taxon>Aeromicrobium</taxon>
    </lineage>
</organism>
<dbReference type="Proteomes" id="UP000275225">
    <property type="component" value="Unassembled WGS sequence"/>
</dbReference>
<protein>
    <recommendedName>
        <fullName evidence="3">DNA-binding protein</fullName>
    </recommendedName>
</protein>
<evidence type="ECO:0000313" key="1">
    <source>
        <dbReference type="EMBL" id="RQN07811.1"/>
    </source>
</evidence>
<gene>
    <name evidence="1" type="ORF">EHW97_08615</name>
</gene>
<evidence type="ECO:0008006" key="3">
    <source>
        <dbReference type="Google" id="ProtNLM"/>
    </source>
</evidence>
<dbReference type="OrthoDB" id="7950977at2"/>
<reference evidence="1 2" key="1">
    <citation type="submission" date="2018-11" db="EMBL/GenBank/DDBJ databases">
        <authorList>
            <person name="Li F."/>
        </authorList>
    </citation>
    <scope>NUCLEOTIDE SEQUENCE [LARGE SCALE GENOMIC DNA]</scope>
    <source>
        <strain evidence="1 2">YS17T</strain>
    </source>
</reference>
<evidence type="ECO:0000313" key="2">
    <source>
        <dbReference type="Proteomes" id="UP000275225"/>
    </source>
</evidence>
<accession>A0A3N6ZC93</accession>
<sequence>MEHPADATEFPNAIGRPAAAALRAHDITTYAQLAELSSDALLEMHGVGPKAVRVLSEELSARGLAFADGADPGRRR</sequence>
<proteinExistence type="predicted"/>
<dbReference type="EMBL" id="RQJX01000010">
    <property type="protein sequence ID" value="RQN07811.1"/>
    <property type="molecule type" value="Genomic_DNA"/>
</dbReference>